<sequence length="184" mass="19758">MATFEAAGITLANPSTGVITAITNGPESWGEQIQFGRSDLFTALALRSADELNFQLWLDSNTDVFTRVRRFDGLHNLHLPGGDGVVVEFGLDGMTAEEREAVVHAAWQAVASDGEDTIGVVLDRRGVTEDVDWDGLVTGAGVRWDEWPDLLGVRPEVATRHVQLAGAAGRTEPPLTMFGSLLGT</sequence>
<dbReference type="RefSeq" id="WP_314199775.1">
    <property type="nucleotide sequence ID" value="NZ_JAVTLL010000005.1"/>
</dbReference>
<reference evidence="2" key="1">
    <citation type="submission" date="2023-07" db="EMBL/GenBank/DDBJ databases">
        <title>Draft genome sequence of the endophytic actinobacterium Streptomyces justiciae WPN32, a potential antibiotic producer.</title>
        <authorList>
            <person name="Yasawong M."/>
            <person name="Pana W."/>
            <person name="Ganta P."/>
            <person name="Santapan N."/>
            <person name="Songngamsuk T."/>
            <person name="Phatcharaharikarn M."/>
            <person name="Kerdtoob S."/>
            <person name="Nantapong N."/>
        </authorList>
    </citation>
    <scope>NUCLEOTIDE SEQUENCE [LARGE SCALE GENOMIC DNA]</scope>
    <source>
        <strain evidence="2">WPN32</strain>
    </source>
</reference>
<name>A0ABU3LP14_9ACTN</name>
<organism evidence="1 2">
    <name type="scientific">Streptomyces justiciae</name>
    <dbReference type="NCBI Taxonomy" id="2780140"/>
    <lineage>
        <taxon>Bacteria</taxon>
        <taxon>Bacillati</taxon>
        <taxon>Actinomycetota</taxon>
        <taxon>Actinomycetes</taxon>
        <taxon>Kitasatosporales</taxon>
        <taxon>Streptomycetaceae</taxon>
        <taxon>Streptomyces</taxon>
    </lineage>
</organism>
<gene>
    <name evidence="1" type="ORF">RQC66_09540</name>
</gene>
<evidence type="ECO:0000313" key="1">
    <source>
        <dbReference type="EMBL" id="MDT7840977.1"/>
    </source>
</evidence>
<accession>A0ABU3LP14</accession>
<dbReference type="Proteomes" id="UP001257948">
    <property type="component" value="Unassembled WGS sequence"/>
</dbReference>
<evidence type="ECO:0000313" key="2">
    <source>
        <dbReference type="Proteomes" id="UP001257948"/>
    </source>
</evidence>
<dbReference type="EMBL" id="JAVTLL010000005">
    <property type="protein sequence ID" value="MDT7840977.1"/>
    <property type="molecule type" value="Genomic_DNA"/>
</dbReference>
<proteinExistence type="predicted"/>
<comment type="caution">
    <text evidence="1">The sequence shown here is derived from an EMBL/GenBank/DDBJ whole genome shotgun (WGS) entry which is preliminary data.</text>
</comment>
<keyword evidence="2" id="KW-1185">Reference proteome</keyword>
<protein>
    <submittedName>
        <fullName evidence="1">Uncharacterized protein</fullName>
    </submittedName>
</protein>